<feature type="transmembrane region" description="Helical" evidence="7">
    <location>
        <begin position="114"/>
        <end position="135"/>
    </location>
</feature>
<evidence type="ECO:0000256" key="4">
    <source>
        <dbReference type="ARBA" id="ARBA00023136"/>
    </source>
</evidence>
<dbReference type="InterPro" id="IPR002429">
    <property type="entry name" value="CcO_II-like_C"/>
</dbReference>
<evidence type="ECO:0000313" key="9">
    <source>
        <dbReference type="EMBL" id="QTT61025.1"/>
    </source>
</evidence>
<dbReference type="AlphaFoldDB" id="A0A8A9WNL8"/>
<evidence type="ECO:0000256" key="3">
    <source>
        <dbReference type="ARBA" id="ARBA00007866"/>
    </source>
</evidence>
<dbReference type="PANTHER" id="PTHR22888:SF9">
    <property type="entry name" value="CYTOCHROME C OXIDASE SUBUNIT 2"/>
    <property type="match status" value="1"/>
</dbReference>
<evidence type="ECO:0000256" key="7">
    <source>
        <dbReference type="SAM" id="Phobius"/>
    </source>
</evidence>
<evidence type="ECO:0000256" key="1">
    <source>
        <dbReference type="ARBA" id="ARBA00001935"/>
    </source>
</evidence>
<geneLocation type="mitochondrion" evidence="9"/>
<dbReference type="EMBL" id="MT665958">
    <property type="protein sequence ID" value="QTT61025.1"/>
    <property type="molecule type" value="Genomic_DNA"/>
</dbReference>
<proteinExistence type="inferred from homology"/>
<dbReference type="Gene3D" id="2.60.40.420">
    <property type="entry name" value="Cupredoxins - blue copper proteins"/>
    <property type="match status" value="1"/>
</dbReference>
<keyword evidence="9" id="KW-0496">Mitochondrion</keyword>
<keyword evidence="7" id="KW-1133">Transmembrane helix</keyword>
<organism evidence="9">
    <name type="scientific">Euplotes aediculatus</name>
    <name type="common">Ciliate</name>
    <dbReference type="NCBI Taxonomy" id="5940"/>
    <lineage>
        <taxon>Eukaryota</taxon>
        <taxon>Sar</taxon>
        <taxon>Alveolata</taxon>
        <taxon>Ciliophora</taxon>
        <taxon>Intramacronucleata</taxon>
        <taxon>Spirotrichea</taxon>
        <taxon>Hypotrichia</taxon>
        <taxon>Euplotida</taxon>
        <taxon>Euplotidae</taxon>
        <taxon>Euplotes</taxon>
    </lineage>
</organism>
<comment type="catalytic activity">
    <reaction evidence="6">
        <text>4 Fe(II)-[cytochrome c] + O2 + 8 H(+)(in) = 4 Fe(III)-[cytochrome c] + 2 H2O + 4 H(+)(out)</text>
        <dbReference type="Rhea" id="RHEA:11436"/>
        <dbReference type="Rhea" id="RHEA-COMP:10350"/>
        <dbReference type="Rhea" id="RHEA-COMP:14399"/>
        <dbReference type="ChEBI" id="CHEBI:15377"/>
        <dbReference type="ChEBI" id="CHEBI:15378"/>
        <dbReference type="ChEBI" id="CHEBI:15379"/>
        <dbReference type="ChEBI" id="CHEBI:29033"/>
        <dbReference type="ChEBI" id="CHEBI:29034"/>
        <dbReference type="EC" id="7.1.1.9"/>
    </reaction>
    <physiologicalReaction direction="left-to-right" evidence="6">
        <dbReference type="Rhea" id="RHEA:11437"/>
    </physiologicalReaction>
</comment>
<feature type="domain" description="Cytochrome oxidase subunit II copper A binding" evidence="8">
    <location>
        <begin position="910"/>
        <end position="1063"/>
    </location>
</feature>
<gene>
    <name evidence="9" type="primary">cox2</name>
</gene>
<dbReference type="GO" id="GO:0005507">
    <property type="term" value="F:copper ion binding"/>
    <property type="evidence" value="ECO:0007669"/>
    <property type="project" value="InterPro"/>
</dbReference>
<accession>A0A8A9WNL8</accession>
<keyword evidence="7" id="KW-0812">Transmembrane</keyword>
<dbReference type="InterPro" id="IPR045187">
    <property type="entry name" value="CcO_II"/>
</dbReference>
<protein>
    <recommendedName>
        <fullName evidence="5">Cytochrome c oxidase polypeptide II</fullName>
    </recommendedName>
</protein>
<keyword evidence="4 7" id="KW-0472">Membrane</keyword>
<evidence type="ECO:0000259" key="8">
    <source>
        <dbReference type="PROSITE" id="PS50857"/>
    </source>
</evidence>
<dbReference type="PANTHER" id="PTHR22888">
    <property type="entry name" value="CYTOCHROME C OXIDASE, SUBUNIT II"/>
    <property type="match status" value="1"/>
</dbReference>
<evidence type="ECO:0000256" key="6">
    <source>
        <dbReference type="ARBA" id="ARBA00049512"/>
    </source>
</evidence>
<comment type="subcellular location">
    <subcellularLocation>
        <location evidence="2">Membrane</location>
    </subcellularLocation>
</comment>
<evidence type="ECO:0000256" key="2">
    <source>
        <dbReference type="ARBA" id="ARBA00004370"/>
    </source>
</evidence>
<name>A0A8A9WNL8_EUPAE</name>
<dbReference type="GO" id="GO:0042773">
    <property type="term" value="P:ATP synthesis coupled electron transport"/>
    <property type="evidence" value="ECO:0007669"/>
    <property type="project" value="TreeGrafter"/>
</dbReference>
<dbReference type="GO" id="GO:0004129">
    <property type="term" value="F:cytochrome-c oxidase activity"/>
    <property type="evidence" value="ECO:0007669"/>
    <property type="project" value="UniProtKB-EC"/>
</dbReference>
<dbReference type="GO" id="GO:0016020">
    <property type="term" value="C:membrane"/>
    <property type="evidence" value="ECO:0007669"/>
    <property type="project" value="UniProtKB-SubCell"/>
</dbReference>
<sequence>MVYFMINFFNILQLIDQLDMQLHHWYSWHAIFNRINIYDFNSFVELYSYFNVYENWFAVDSVHSIQSFLYDTCAFDIFNYSVPNIKLYYPEPFIATPSYIHDDFWFIHITIYQYWLWFFFISLIVFFFLSFLVAIRWNTIRFRPGRETRGVSRSKCGDLITATVPVSWASSIIIHESTDAIEFYDGFGSTEMAVGIRAYQWGWEYYYPRNTDLLNWNDTKTLYIGKSIKYPLNNWNDINQNIFKNYSYLANLNQSNTLSLYLWSNWNTTNTQTLANTTFSGNKLINNSTTLLITTPRLLSMTSYFTNINNNLFINSYWLYKKFLFTSVHTSQTSTIWNQFLLSNSYMLYNILLDSLISKNINLFLNMNKTIEPEWLVWYKIINYSSTLDLLKKYSFISKYNLNQIEVSETSDSLKKLNYELNFWNELTTFSYSLFNFYAEQDFKQWSVTELFEDLIWDFFINHRFYYKYLDKNLNLVSIDYNSLNSNLNIVHDEKSFFRDFSLVESPYDLIYQFNSIWSYTNYIKFDLLNLSSLYWLNESILGSFFKLKWNQYFIWVLQNNSYFYFTLNYKHITIYEMLYNYFSLSFNYWLSTHTESHLNGNMKSLIWNLSSNWVTNSKLFNTNNNSFWKIFKSSFQDERTLFNFKIFSNSYLTMPYNNNQLLLLNTIQKNSLIFYAPIEFRNYLYQNNTYMYNLDVIWKNFTFTFPFLTSTDSDIMRYIWFDWYTTRSSIITKSIDTSLYNLHGTLNYNYTFAKQPLVSLINKTDNFFIKYMHARKLYIPFSIYSPYYFNKIFKNNFFNDCMLDLTYNFKFFLIQLNILNLSLWLDYSLFNVNNLIHFNNNLSFIMTNSHGFNLITALTNMVDYLTQLNDILVKRNYLLLYLNTQLNVFYLPLSYQVTLWNPLIQLFKHTNIIINSADLHYYQNLNQTLPLVLTSYLNNYKSLNLYLNNQVEIDTLKNPYQPLRKGVTNMIRVHADKAVAMPIDTRLQILAVSRDIIHSWAIPSAGIKIDCIPGYSSHRITFFLLSGIYWGQCMEICGRFHHWMPIVVYFIRRDLFCIWCIHFIFTNKQLNMVNQAFEVHNNYLTSNIGLSVNYWLYEM</sequence>
<dbReference type="Pfam" id="PF00116">
    <property type="entry name" value="COX2"/>
    <property type="match status" value="1"/>
</dbReference>
<evidence type="ECO:0000256" key="5">
    <source>
        <dbReference type="ARBA" id="ARBA00031389"/>
    </source>
</evidence>
<reference evidence="9" key="1">
    <citation type="journal article" date="2021" name="Front. Mar. Sci.">
        <title>Molecular phylogenetic and evolutionary analyses of Euplotes species living in freshwater and marine habitats: a mitogenomic perspective.</title>
        <authorList>
            <person name="Huang N."/>
            <person name="Chen S."/>
            <person name="Miao M."/>
        </authorList>
    </citation>
    <scope>NUCLEOTIDE SEQUENCE</scope>
</reference>
<comment type="similarity">
    <text evidence="3">Belongs to the cytochrome c oxidase subunit 2 family.</text>
</comment>
<comment type="cofactor">
    <cofactor evidence="1">
        <name>Cu cation</name>
        <dbReference type="ChEBI" id="CHEBI:23378"/>
    </cofactor>
</comment>
<dbReference type="InterPro" id="IPR008972">
    <property type="entry name" value="Cupredoxin"/>
</dbReference>
<dbReference type="PROSITE" id="PS50857">
    <property type="entry name" value="COX2_CUA"/>
    <property type="match status" value="1"/>
</dbReference>
<dbReference type="SUPFAM" id="SSF49503">
    <property type="entry name" value="Cupredoxins"/>
    <property type="match status" value="1"/>
</dbReference>